<feature type="transmembrane region" description="Helical" evidence="1">
    <location>
        <begin position="6"/>
        <end position="22"/>
    </location>
</feature>
<name>A0A917DP85_9BACT</name>
<keyword evidence="3" id="KW-1185">Reference proteome</keyword>
<evidence type="ECO:0000256" key="1">
    <source>
        <dbReference type="SAM" id="Phobius"/>
    </source>
</evidence>
<evidence type="ECO:0000313" key="2">
    <source>
        <dbReference type="EMBL" id="GGD53294.1"/>
    </source>
</evidence>
<keyword evidence="1" id="KW-0812">Transmembrane</keyword>
<keyword evidence="1" id="KW-1133">Transmembrane helix</keyword>
<organism evidence="2 3">
    <name type="scientific">Emticicia aquatilis</name>
    <dbReference type="NCBI Taxonomy" id="1537369"/>
    <lineage>
        <taxon>Bacteria</taxon>
        <taxon>Pseudomonadati</taxon>
        <taxon>Bacteroidota</taxon>
        <taxon>Cytophagia</taxon>
        <taxon>Cytophagales</taxon>
        <taxon>Leadbetterellaceae</taxon>
        <taxon>Emticicia</taxon>
    </lineage>
</organism>
<gene>
    <name evidence="2" type="ORF">GCM10011514_16750</name>
</gene>
<comment type="caution">
    <text evidence="2">The sequence shown here is derived from an EMBL/GenBank/DDBJ whole genome shotgun (WGS) entry which is preliminary data.</text>
</comment>
<proteinExistence type="predicted"/>
<accession>A0A917DP85</accession>
<reference evidence="2" key="1">
    <citation type="journal article" date="2014" name="Int. J. Syst. Evol. Microbiol.">
        <title>Complete genome sequence of Corynebacterium casei LMG S-19264T (=DSM 44701T), isolated from a smear-ripened cheese.</title>
        <authorList>
            <consortium name="US DOE Joint Genome Institute (JGI-PGF)"/>
            <person name="Walter F."/>
            <person name="Albersmeier A."/>
            <person name="Kalinowski J."/>
            <person name="Ruckert C."/>
        </authorList>
    </citation>
    <scope>NUCLEOTIDE SEQUENCE</scope>
    <source>
        <strain evidence="2">CGMCC 1.15958</strain>
    </source>
</reference>
<dbReference type="RefSeq" id="WP_188765611.1">
    <property type="nucleotide sequence ID" value="NZ_BMKK01000003.1"/>
</dbReference>
<dbReference type="AlphaFoldDB" id="A0A917DP85"/>
<dbReference type="Proteomes" id="UP000609064">
    <property type="component" value="Unassembled WGS sequence"/>
</dbReference>
<protein>
    <submittedName>
        <fullName evidence="2">Uncharacterized protein</fullName>
    </submittedName>
</protein>
<sequence length="146" mass="16662">MKNFNPLWLFLVAVIVALVYLLKKANDAFKTDPNVGYFGENIVNPTAVEEKAKTESPKQNASVYIKSSLLRIRDAKGNQYINSVTKQPLYFQKEDEKVGEYIGNSYFNGKKYVAVKKTPETAQKWSIKGLANYNTVYLWRDAVIIK</sequence>
<evidence type="ECO:0000313" key="3">
    <source>
        <dbReference type="Proteomes" id="UP000609064"/>
    </source>
</evidence>
<reference evidence="2" key="2">
    <citation type="submission" date="2020-09" db="EMBL/GenBank/DDBJ databases">
        <authorList>
            <person name="Sun Q."/>
            <person name="Zhou Y."/>
        </authorList>
    </citation>
    <scope>NUCLEOTIDE SEQUENCE</scope>
    <source>
        <strain evidence="2">CGMCC 1.15958</strain>
    </source>
</reference>
<keyword evidence="1" id="KW-0472">Membrane</keyword>
<dbReference type="EMBL" id="BMKK01000003">
    <property type="protein sequence ID" value="GGD53294.1"/>
    <property type="molecule type" value="Genomic_DNA"/>
</dbReference>